<evidence type="ECO:0000313" key="9">
    <source>
        <dbReference type="EMBL" id="AZP14178.1"/>
    </source>
</evidence>
<evidence type="ECO:0000256" key="3">
    <source>
        <dbReference type="ARBA" id="ARBA00022723"/>
    </source>
</evidence>
<feature type="signal peptide" evidence="7">
    <location>
        <begin position="1"/>
        <end position="30"/>
    </location>
</feature>
<dbReference type="InterPro" id="IPR009056">
    <property type="entry name" value="Cyt_c-like_dom"/>
</dbReference>
<feature type="chain" id="PRO_5019179329" evidence="7">
    <location>
        <begin position="31"/>
        <end position="115"/>
    </location>
</feature>
<keyword evidence="10" id="KW-1185">Reference proteome</keyword>
<evidence type="ECO:0000256" key="1">
    <source>
        <dbReference type="ARBA" id="ARBA00022448"/>
    </source>
</evidence>
<evidence type="ECO:0000256" key="6">
    <source>
        <dbReference type="PIRSR" id="PIRSR602324-1"/>
    </source>
</evidence>
<dbReference type="AlphaFoldDB" id="A0A3S9HPY6"/>
<dbReference type="KEGG" id="upv:EJN92_20555"/>
<evidence type="ECO:0000256" key="5">
    <source>
        <dbReference type="ARBA" id="ARBA00023004"/>
    </source>
</evidence>
<keyword evidence="2 6" id="KW-0349">Heme</keyword>
<protein>
    <submittedName>
        <fullName evidence="9">C-type cytochrome</fullName>
    </submittedName>
</protein>
<evidence type="ECO:0000256" key="2">
    <source>
        <dbReference type="ARBA" id="ARBA00022617"/>
    </source>
</evidence>
<dbReference type="PROSITE" id="PS51007">
    <property type="entry name" value="CYTC"/>
    <property type="match status" value="1"/>
</dbReference>
<dbReference type="InterPro" id="IPR036909">
    <property type="entry name" value="Cyt_c-like_dom_sf"/>
</dbReference>
<evidence type="ECO:0000313" key="10">
    <source>
        <dbReference type="Proteomes" id="UP000275663"/>
    </source>
</evidence>
<feature type="binding site" description="covalent" evidence="6">
    <location>
        <position position="47"/>
    </location>
    <ligand>
        <name>heme c</name>
        <dbReference type="ChEBI" id="CHEBI:61717"/>
    </ligand>
</feature>
<dbReference type="GO" id="GO:0009055">
    <property type="term" value="F:electron transfer activity"/>
    <property type="evidence" value="ECO:0007669"/>
    <property type="project" value="InterPro"/>
</dbReference>
<dbReference type="PRINTS" id="PR00606">
    <property type="entry name" value="CYTCHROMECID"/>
</dbReference>
<dbReference type="InterPro" id="IPR002324">
    <property type="entry name" value="Cyt_c_ID"/>
</dbReference>
<feature type="binding site" description="covalent" evidence="6">
    <location>
        <position position="92"/>
    </location>
    <ligand>
        <name>heme c</name>
        <dbReference type="ChEBI" id="CHEBI:61717"/>
    </ligand>
</feature>
<evidence type="ECO:0000259" key="8">
    <source>
        <dbReference type="PROSITE" id="PS51007"/>
    </source>
</evidence>
<dbReference type="RefSeq" id="WP_126129539.1">
    <property type="nucleotide sequence ID" value="NZ_CP034464.1"/>
</dbReference>
<keyword evidence="7" id="KW-0732">Signal</keyword>
<reference evidence="9 10" key="1">
    <citation type="journal article" date="2011" name="Int. J. Syst. Evol. Microbiol.">
        <title>Description of Undibacterium oligocarboniphilum sp. nov., isolated from purified water, and Undibacterium pigrum strain CCUG 49012 as the type strain of Undibacterium parvum sp. nov., and emended descriptions of the genus Undibacterium and the species Undibacterium pigrum.</title>
        <authorList>
            <person name="Eder W."/>
            <person name="Wanner G."/>
            <person name="Ludwig W."/>
            <person name="Busse H.J."/>
            <person name="Ziemke-Kageler F."/>
            <person name="Lang E."/>
        </authorList>
    </citation>
    <scope>NUCLEOTIDE SEQUENCE [LARGE SCALE GENOMIC DNA]</scope>
    <source>
        <strain evidence="9 10">DSM 23061</strain>
    </source>
</reference>
<evidence type="ECO:0000256" key="4">
    <source>
        <dbReference type="ARBA" id="ARBA00022982"/>
    </source>
</evidence>
<comment type="PTM">
    <text evidence="6">Binds 1 heme c group covalently per subunit.</text>
</comment>
<dbReference type="Proteomes" id="UP000275663">
    <property type="component" value="Chromosome"/>
</dbReference>
<keyword evidence="1" id="KW-0813">Transport</keyword>
<dbReference type="Pfam" id="PF00034">
    <property type="entry name" value="Cytochrom_C"/>
    <property type="match status" value="1"/>
</dbReference>
<keyword evidence="5 6" id="KW-0408">Iron</keyword>
<name>A0A3S9HPY6_9BURK</name>
<dbReference type="EMBL" id="CP034464">
    <property type="protein sequence ID" value="AZP14178.1"/>
    <property type="molecule type" value="Genomic_DNA"/>
</dbReference>
<keyword evidence="4" id="KW-0249">Electron transport</keyword>
<keyword evidence="3 6" id="KW-0479">Metal-binding</keyword>
<proteinExistence type="predicted"/>
<dbReference type="SUPFAM" id="SSF46626">
    <property type="entry name" value="Cytochrome c"/>
    <property type="match status" value="1"/>
</dbReference>
<accession>A0A3S9HPY6</accession>
<dbReference type="Gene3D" id="1.10.760.10">
    <property type="entry name" value="Cytochrome c-like domain"/>
    <property type="match status" value="1"/>
</dbReference>
<sequence length="115" mass="11767">MENKFTRVALACVAAAGIAALSFTATASYAAGNGAELATKNGCMACHSLDKKVLGPAFKDVSKKYKGNADAVAALSKKIKDGSTGVWGPIPMPPNGPKVSDADIKVLAEWVLATN</sequence>
<feature type="binding site" description="covalent" evidence="6">
    <location>
        <position position="43"/>
    </location>
    <ligand>
        <name>heme c</name>
        <dbReference type="ChEBI" id="CHEBI:61717"/>
    </ligand>
</feature>
<organism evidence="9 10">
    <name type="scientific">Undibacterium parvum</name>
    <dbReference type="NCBI Taxonomy" id="401471"/>
    <lineage>
        <taxon>Bacteria</taxon>
        <taxon>Pseudomonadati</taxon>
        <taxon>Pseudomonadota</taxon>
        <taxon>Betaproteobacteria</taxon>
        <taxon>Burkholderiales</taxon>
        <taxon>Oxalobacteraceae</taxon>
        <taxon>Undibacterium</taxon>
    </lineage>
</organism>
<evidence type="ECO:0000256" key="7">
    <source>
        <dbReference type="SAM" id="SignalP"/>
    </source>
</evidence>
<dbReference type="OrthoDB" id="9814063at2"/>
<feature type="domain" description="Cytochrome c" evidence="8">
    <location>
        <begin position="29"/>
        <end position="115"/>
    </location>
</feature>
<dbReference type="GO" id="GO:0005506">
    <property type="term" value="F:iron ion binding"/>
    <property type="evidence" value="ECO:0007669"/>
    <property type="project" value="InterPro"/>
</dbReference>
<dbReference type="GO" id="GO:0020037">
    <property type="term" value="F:heme binding"/>
    <property type="evidence" value="ECO:0007669"/>
    <property type="project" value="InterPro"/>
</dbReference>
<gene>
    <name evidence="9" type="ORF">EJN92_20555</name>
</gene>